<gene>
    <name evidence="1" type="ORF">NZK81_15055</name>
</gene>
<evidence type="ECO:0000313" key="2">
    <source>
        <dbReference type="Proteomes" id="UP001165583"/>
    </source>
</evidence>
<keyword evidence="2" id="KW-1185">Reference proteome</keyword>
<name>A0ABT2I7R8_9SPHN</name>
<reference evidence="1" key="1">
    <citation type="submission" date="2022-09" db="EMBL/GenBank/DDBJ databases">
        <title>Novosphingobium sp. Nov., a polycyclic aromatic hydrocarbon-degrading bacterium isolated form mangrove sediments in HongKong.</title>
        <authorList>
            <person name="Hu Z."/>
        </authorList>
    </citation>
    <scope>NUCLEOTIDE SEQUENCE</scope>
    <source>
        <strain evidence="1">HK4-1</strain>
    </source>
</reference>
<sequence>MSLALLALVAGTAEAHPARHPRPVVPQPRHPRLVIAQADGGFFIRCETPREPQNIPFPRGAIPLGASVHIDRTALLPSQQKDISHGETR</sequence>
<organism evidence="1 2">
    <name type="scientific">Novosphingobium mangrovi</name>
    <name type="common">ex Huang et al. 2023</name>
    <dbReference type="NCBI Taxonomy" id="2976432"/>
    <lineage>
        <taxon>Bacteria</taxon>
        <taxon>Pseudomonadati</taxon>
        <taxon>Pseudomonadota</taxon>
        <taxon>Alphaproteobacteria</taxon>
        <taxon>Sphingomonadales</taxon>
        <taxon>Sphingomonadaceae</taxon>
        <taxon>Novosphingobium</taxon>
    </lineage>
</organism>
<evidence type="ECO:0000313" key="1">
    <source>
        <dbReference type="EMBL" id="MCT2400870.1"/>
    </source>
</evidence>
<protein>
    <submittedName>
        <fullName evidence="1">Uncharacterized protein</fullName>
    </submittedName>
</protein>
<comment type="caution">
    <text evidence="1">The sequence shown here is derived from an EMBL/GenBank/DDBJ whole genome shotgun (WGS) entry which is preliminary data.</text>
</comment>
<accession>A0ABT2I7R8</accession>
<dbReference type="EMBL" id="JANZXA010000010">
    <property type="protein sequence ID" value="MCT2400870.1"/>
    <property type="molecule type" value="Genomic_DNA"/>
</dbReference>
<dbReference type="RefSeq" id="WP_041558986.1">
    <property type="nucleotide sequence ID" value="NZ_JANZXA010000010.1"/>
</dbReference>
<proteinExistence type="predicted"/>
<dbReference type="Proteomes" id="UP001165583">
    <property type="component" value="Unassembled WGS sequence"/>
</dbReference>